<proteinExistence type="predicted"/>
<evidence type="ECO:0000313" key="2">
    <source>
        <dbReference type="WBParaSite" id="Hba_13626"/>
    </source>
</evidence>
<dbReference type="AlphaFoldDB" id="A0A1I7X7S6"/>
<evidence type="ECO:0000313" key="1">
    <source>
        <dbReference type="Proteomes" id="UP000095283"/>
    </source>
</evidence>
<reference evidence="2" key="1">
    <citation type="submission" date="2016-11" db="UniProtKB">
        <authorList>
            <consortium name="WormBaseParasite"/>
        </authorList>
    </citation>
    <scope>IDENTIFICATION</scope>
</reference>
<accession>A0A1I7X7S6</accession>
<keyword evidence="1" id="KW-1185">Reference proteome</keyword>
<protein>
    <submittedName>
        <fullName evidence="2">TMV resistance protein N-like</fullName>
    </submittedName>
</protein>
<organism evidence="1 2">
    <name type="scientific">Heterorhabditis bacteriophora</name>
    <name type="common">Entomopathogenic nematode worm</name>
    <dbReference type="NCBI Taxonomy" id="37862"/>
    <lineage>
        <taxon>Eukaryota</taxon>
        <taxon>Metazoa</taxon>
        <taxon>Ecdysozoa</taxon>
        <taxon>Nematoda</taxon>
        <taxon>Chromadorea</taxon>
        <taxon>Rhabditida</taxon>
        <taxon>Rhabditina</taxon>
        <taxon>Rhabditomorpha</taxon>
        <taxon>Strongyloidea</taxon>
        <taxon>Heterorhabditidae</taxon>
        <taxon>Heterorhabditis</taxon>
    </lineage>
</organism>
<dbReference type="WBParaSite" id="Hba_13626">
    <property type="protein sequence ID" value="Hba_13626"/>
    <property type="gene ID" value="Hba_13626"/>
</dbReference>
<name>A0A1I7X7S6_HETBA</name>
<sequence length="138" mass="16096">MELYTDNVEDYHFGKQIIAIVFVELHSTLSTIMSIPVEHPRFEGKMWDWPLQTNDEFVNVCGKTVSFPCIFSFHSLCSLDYHFRLPTTTIVLRWDLMPNTLPQKKSKCYKLPKDVNTKTLKSNLDHRGVLHISALKMH</sequence>
<dbReference type="Proteomes" id="UP000095283">
    <property type="component" value="Unplaced"/>
</dbReference>